<organism evidence="4">
    <name type="scientific">marine metagenome</name>
    <dbReference type="NCBI Taxonomy" id="408172"/>
    <lineage>
        <taxon>unclassified sequences</taxon>
        <taxon>metagenomes</taxon>
        <taxon>ecological metagenomes</taxon>
    </lineage>
</organism>
<gene>
    <name evidence="4" type="ORF">METZ01_LOCUS155218</name>
</gene>
<dbReference type="InterPro" id="IPR027417">
    <property type="entry name" value="P-loop_NTPase"/>
</dbReference>
<keyword evidence="2" id="KW-0067">ATP-binding</keyword>
<dbReference type="Gene3D" id="3.40.50.300">
    <property type="entry name" value="P-loop containing nucleotide triphosphate hydrolases"/>
    <property type="match status" value="1"/>
</dbReference>
<sequence>MKTFHDLQEGVYDPNILKAFFLAGGPGSGKSYVISRTTGGLGMKIVNSDDAFEKLLKDAGLSLKMPPEEEEPRGAIRTHAKKLTAKRQANYIEGRLGLIIDGTGREFDRISKQARELEILGYDVYMIFVNTSIDVALQRNAKRARSVPSSIVTNSWKAVQNNIGKFSNFFKGNFIIIDNNDKDEDMMKVVIKRVRSLATRKVQNGRGKAWISQQLQLKKRA</sequence>
<reference evidence="4" key="1">
    <citation type="submission" date="2018-05" db="EMBL/GenBank/DDBJ databases">
        <authorList>
            <person name="Lanie J.A."/>
            <person name="Ng W.-L."/>
            <person name="Kazmierczak K.M."/>
            <person name="Andrzejewski T.M."/>
            <person name="Davidsen T.M."/>
            <person name="Wayne K.J."/>
            <person name="Tettelin H."/>
            <person name="Glass J.I."/>
            <person name="Rusch D."/>
            <person name="Podicherti R."/>
            <person name="Tsui H.-C.T."/>
            <person name="Winkler M.E."/>
        </authorList>
    </citation>
    <scope>NUCLEOTIDE SEQUENCE</scope>
</reference>
<evidence type="ECO:0000259" key="3">
    <source>
        <dbReference type="Pfam" id="PF06414"/>
    </source>
</evidence>
<evidence type="ECO:0000256" key="1">
    <source>
        <dbReference type="ARBA" id="ARBA00022741"/>
    </source>
</evidence>
<accession>A0A382ALV9</accession>
<keyword evidence="1" id="KW-0547">Nucleotide-binding</keyword>
<name>A0A382ALV9_9ZZZZ</name>
<dbReference type="GO" id="GO:0016301">
    <property type="term" value="F:kinase activity"/>
    <property type="evidence" value="ECO:0007669"/>
    <property type="project" value="InterPro"/>
</dbReference>
<dbReference type="EMBL" id="UINC01025900">
    <property type="protein sequence ID" value="SVB02364.1"/>
    <property type="molecule type" value="Genomic_DNA"/>
</dbReference>
<dbReference type="AlphaFoldDB" id="A0A382ALV9"/>
<evidence type="ECO:0000313" key="4">
    <source>
        <dbReference type="EMBL" id="SVB02364.1"/>
    </source>
</evidence>
<dbReference type="GO" id="GO:0005524">
    <property type="term" value="F:ATP binding"/>
    <property type="evidence" value="ECO:0007669"/>
    <property type="project" value="UniProtKB-KW"/>
</dbReference>
<dbReference type="InterPro" id="IPR010488">
    <property type="entry name" value="Zeta_toxin_domain"/>
</dbReference>
<evidence type="ECO:0000256" key="2">
    <source>
        <dbReference type="ARBA" id="ARBA00022840"/>
    </source>
</evidence>
<proteinExistence type="predicted"/>
<dbReference type="Pfam" id="PF06414">
    <property type="entry name" value="Zeta_toxin"/>
    <property type="match status" value="1"/>
</dbReference>
<dbReference type="SUPFAM" id="SSF52540">
    <property type="entry name" value="P-loop containing nucleoside triphosphate hydrolases"/>
    <property type="match status" value="1"/>
</dbReference>
<feature type="domain" description="Zeta toxin" evidence="3">
    <location>
        <begin position="18"/>
        <end position="181"/>
    </location>
</feature>
<protein>
    <recommendedName>
        <fullName evidence="3">Zeta toxin domain-containing protein</fullName>
    </recommendedName>
</protein>